<keyword evidence="2" id="KW-1185">Reference proteome</keyword>
<dbReference type="AlphaFoldDB" id="A0A369UR61"/>
<dbReference type="Proteomes" id="UP000253782">
    <property type="component" value="Unassembled WGS sequence"/>
</dbReference>
<accession>A0A369UR61</accession>
<organism evidence="1 2">
    <name type="scientific">Dyella tabacisoli</name>
    <dbReference type="NCBI Taxonomy" id="2282381"/>
    <lineage>
        <taxon>Bacteria</taxon>
        <taxon>Pseudomonadati</taxon>
        <taxon>Pseudomonadota</taxon>
        <taxon>Gammaproteobacteria</taxon>
        <taxon>Lysobacterales</taxon>
        <taxon>Rhodanobacteraceae</taxon>
        <taxon>Dyella</taxon>
    </lineage>
</organism>
<evidence type="ECO:0008006" key="3">
    <source>
        <dbReference type="Google" id="ProtNLM"/>
    </source>
</evidence>
<dbReference type="RefSeq" id="WP_114845077.1">
    <property type="nucleotide sequence ID" value="NZ_JBHSPE010000008.1"/>
</dbReference>
<comment type="caution">
    <text evidence="1">The sequence shown here is derived from an EMBL/GenBank/DDBJ whole genome shotgun (WGS) entry which is preliminary data.</text>
</comment>
<gene>
    <name evidence="1" type="ORF">DVJ77_08655</name>
</gene>
<reference evidence="1 2" key="1">
    <citation type="submission" date="2018-07" db="EMBL/GenBank/DDBJ databases">
        <title>Dyella tabacisoli L4-6T, whole genome shotgun sequence.</title>
        <authorList>
            <person name="Zhou X.-K."/>
            <person name="Li W.-J."/>
            <person name="Duan Y.-Q."/>
        </authorList>
    </citation>
    <scope>NUCLEOTIDE SEQUENCE [LARGE SCALE GENOMIC DNA]</scope>
    <source>
        <strain evidence="1 2">L4-6</strain>
    </source>
</reference>
<sequence length="376" mass="40444">MLKGVHLTLMIGPGIPIAVPESVLDALVSIEVVVNSGNEPSGFELVFTLSNNSPLQTLFLLAGGGAIPFTRVVIVVTVSGNSEVIMDGVMTDHQFSPGTADGQSTLTVKGTDLTGIMDIIDFSGIPYPAMPREARVALVVAKYAVLGLIPLVIPSILFDVPLPIQTIPRQQGKDLAYVRQLADEVGYIFCIEFGPKPGVSFAYWGPEIRVGQPQPALNLNMDAETNIEQINFRFDKNAKVMPIVVVQEPFSKIPIPIPIPDITPLNPPLGLIPPIPPKIELLKGNAKYSILQGIVIGLTKAAQTSDCVFGEGTLDVLRYGQPLKARRLVGVRGVGAAFDGLHYVKKVTHKIKRGEYKQSFSLARNGLISTFPNIPV</sequence>
<evidence type="ECO:0000313" key="1">
    <source>
        <dbReference type="EMBL" id="RDD82120.1"/>
    </source>
</evidence>
<dbReference type="OrthoDB" id="262740at2"/>
<proteinExistence type="predicted"/>
<evidence type="ECO:0000313" key="2">
    <source>
        <dbReference type="Proteomes" id="UP000253782"/>
    </source>
</evidence>
<dbReference type="EMBL" id="QQAH01000007">
    <property type="protein sequence ID" value="RDD82120.1"/>
    <property type="molecule type" value="Genomic_DNA"/>
</dbReference>
<protein>
    <recommendedName>
        <fullName evidence="3">Phage late control D family protein</fullName>
    </recommendedName>
</protein>
<name>A0A369UR61_9GAMM</name>